<organism evidence="1">
    <name type="scientific">Mantoniella antarctica</name>
    <dbReference type="NCBI Taxonomy" id="81844"/>
    <lineage>
        <taxon>Eukaryota</taxon>
        <taxon>Viridiplantae</taxon>
        <taxon>Chlorophyta</taxon>
        <taxon>Mamiellophyceae</taxon>
        <taxon>Mamiellales</taxon>
        <taxon>Mamiellaceae</taxon>
        <taxon>Mantoniella</taxon>
    </lineage>
</organism>
<gene>
    <name evidence="1" type="ORF">MANT1106_LOCUS11311</name>
</gene>
<evidence type="ECO:0000313" key="1">
    <source>
        <dbReference type="EMBL" id="CAD8708628.1"/>
    </source>
</evidence>
<dbReference type="AlphaFoldDB" id="A0A7S0X8Q2"/>
<sequence>MRASVPAQPFHLPCPTIHRSTLLTLSADEFAAEVMRRRRHQGKVLIACLSDGQKGSLREDPNNEIFTVGLVCSKELSVRFQDYKLLKNIKLFNHEFADINNTHAEDAVAPMSEQRLRLALRCMSSLDDDRK</sequence>
<dbReference type="EMBL" id="HBFC01019026">
    <property type="protein sequence ID" value="CAD8708628.1"/>
    <property type="molecule type" value="Transcribed_RNA"/>
</dbReference>
<accession>A0A7S0X8Q2</accession>
<protein>
    <submittedName>
        <fullName evidence="1">Uncharacterized protein</fullName>
    </submittedName>
</protein>
<reference evidence="1" key="1">
    <citation type="submission" date="2021-01" db="EMBL/GenBank/DDBJ databases">
        <authorList>
            <person name="Corre E."/>
            <person name="Pelletier E."/>
            <person name="Niang G."/>
            <person name="Scheremetjew M."/>
            <person name="Finn R."/>
            <person name="Kale V."/>
            <person name="Holt S."/>
            <person name="Cochrane G."/>
            <person name="Meng A."/>
            <person name="Brown T."/>
            <person name="Cohen L."/>
        </authorList>
    </citation>
    <scope>NUCLEOTIDE SEQUENCE</scope>
    <source>
        <strain evidence="1">SL-175</strain>
    </source>
</reference>
<name>A0A7S0X8Q2_9CHLO</name>
<proteinExistence type="predicted"/>